<protein>
    <submittedName>
        <fullName evidence="3">Vacuolar protein sorting-associated protein 41</fullName>
    </submittedName>
</protein>
<feature type="compositionally biased region" description="Basic and acidic residues" evidence="1">
    <location>
        <begin position="238"/>
        <end position="258"/>
    </location>
</feature>
<dbReference type="InterPro" id="IPR057780">
    <property type="entry name" value="Beta-prop_Vps41"/>
</dbReference>
<feature type="compositionally biased region" description="Basic residues" evidence="1">
    <location>
        <begin position="287"/>
        <end position="298"/>
    </location>
</feature>
<reference evidence="3" key="1">
    <citation type="submission" date="2022-08" db="EMBL/GenBank/DDBJ databases">
        <title>Novel sulphate-reducing endosymbionts in the free-living metamonad Anaeramoeba.</title>
        <authorList>
            <person name="Jerlstrom-Hultqvist J."/>
            <person name="Cepicka I."/>
            <person name="Gallot-Lavallee L."/>
            <person name="Salas-Leiva D."/>
            <person name="Curtis B.A."/>
            <person name="Zahonova K."/>
            <person name="Pipaliya S."/>
            <person name="Dacks J."/>
            <person name="Roger A.J."/>
        </authorList>
    </citation>
    <scope>NUCLEOTIDE SEQUENCE</scope>
    <source>
        <strain evidence="3">Busselton2</strain>
    </source>
</reference>
<feature type="compositionally biased region" description="Polar residues" evidence="1">
    <location>
        <begin position="300"/>
        <end position="316"/>
    </location>
</feature>
<evidence type="ECO:0000313" key="3">
    <source>
        <dbReference type="EMBL" id="KAJ3432567.1"/>
    </source>
</evidence>
<organism evidence="3 4">
    <name type="scientific">Anaeramoeba flamelloides</name>
    <dbReference type="NCBI Taxonomy" id="1746091"/>
    <lineage>
        <taxon>Eukaryota</taxon>
        <taxon>Metamonada</taxon>
        <taxon>Anaeramoebidae</taxon>
        <taxon>Anaeramoeba</taxon>
    </lineage>
</organism>
<proteinExistence type="predicted"/>
<evidence type="ECO:0000259" key="2">
    <source>
        <dbReference type="Pfam" id="PF23411"/>
    </source>
</evidence>
<feature type="compositionally biased region" description="Low complexity" evidence="1">
    <location>
        <begin position="220"/>
        <end position="231"/>
    </location>
</feature>
<evidence type="ECO:0000313" key="4">
    <source>
        <dbReference type="Proteomes" id="UP001146793"/>
    </source>
</evidence>
<feature type="compositionally biased region" description="Low complexity" evidence="1">
    <location>
        <begin position="374"/>
        <end position="407"/>
    </location>
</feature>
<evidence type="ECO:0000256" key="1">
    <source>
        <dbReference type="SAM" id="MobiDB-lite"/>
    </source>
</evidence>
<dbReference type="Proteomes" id="UP001146793">
    <property type="component" value="Unassembled WGS sequence"/>
</dbReference>
<gene>
    <name evidence="3" type="ORF">M0812_21509</name>
</gene>
<dbReference type="EMBL" id="JANTQA010000047">
    <property type="protein sequence ID" value="KAJ3432567.1"/>
    <property type="molecule type" value="Genomic_DNA"/>
</dbReference>
<dbReference type="SUPFAM" id="SSF50978">
    <property type="entry name" value="WD40 repeat-like"/>
    <property type="match status" value="1"/>
</dbReference>
<feature type="region of interest" description="Disordered" evidence="1">
    <location>
        <begin position="212"/>
        <end position="323"/>
    </location>
</feature>
<feature type="domain" description="Vps41 beta-propeller" evidence="2">
    <location>
        <begin position="14"/>
        <end position="147"/>
    </location>
</feature>
<comment type="caution">
    <text evidence="3">The sequence shown here is derived from an EMBL/GenBank/DDBJ whole genome shotgun (WGS) entry which is preliminary data.</text>
</comment>
<feature type="region of interest" description="Disordered" evidence="1">
    <location>
        <begin position="539"/>
        <end position="570"/>
    </location>
</feature>
<feature type="compositionally biased region" description="Basic and acidic residues" evidence="1">
    <location>
        <begin position="928"/>
        <end position="941"/>
    </location>
</feature>
<dbReference type="AlphaFoldDB" id="A0AAV7YS32"/>
<feature type="compositionally biased region" description="Basic residues" evidence="1">
    <location>
        <begin position="259"/>
        <end position="274"/>
    </location>
</feature>
<feature type="region of interest" description="Disordered" evidence="1">
    <location>
        <begin position="916"/>
        <end position="941"/>
    </location>
</feature>
<dbReference type="Pfam" id="PF23411">
    <property type="entry name" value="Beta-prop_Vps41"/>
    <property type="match status" value="1"/>
</dbReference>
<feature type="region of interest" description="Disordered" evidence="1">
    <location>
        <begin position="374"/>
        <end position="424"/>
    </location>
</feature>
<sequence length="1017" mass="119260">MSNPESLLYSVKNLKNFQSQLLNDETITAIHFARHFFVLGTSKGSLFIVDLEGNTIIGQSQVHNSTILAIKSRGFEVFSACDEGNIMIWNWFRSKVDKFGNKLNCGISSLFIPRNWKTNQELYIGTMKGTIIRRKESLFSTSDREILRYSLETSGNTKNLRSDNYPSTSSFQENIVIRDLIFKPPNFLIFSVGKLVVVYSEKMGYVTKFDSFSNTNGHLQNKNKNSQQIQTIKKKKKTEKEKEHGKENKNEVIKDKKNIIQKKKKKEKKKKKTKQNKEEKNNFHPSKVNKKKTKKKRSFSPLSPKSFQDISNQPTLNDLKKNYPKSFEKSNKIENIDLSTIKNKNLQNNTLDSDFSGNSVKSFSKISNSESKSESGIYSTVSNSDSETNSNSETATNSNSENELITNNKEKRKTNKKKEEDKDLKMGSNLKKKLEKKTNFSEFILTKKYLVVRVDSFLYFCSAAEWNKGGPKILKIYHSSIPILSIAIEEDLILLLIDDPKTKQRIKYVEIVLLELTNNWELQIIDRCKVKRKLTSDIQNNNKNKIKKTNSNHKTNNKNVNETEKSKMTNPKHNNRVGLFSFSKMIDTKSGPKRGFSTIVENEPNSTFKWVLCYPKELVLIRHLTIAETVLLLTKQCKFLKAIHLCEKYKRKKELIEIANIYAKFLWEKGEKKKAIFIWGDYTLPEANSEYWNTFAERLYQSGDLELLQFTLPFNNRNLLDIKYYDKILEIHLQKGSFKSFYNCIDTWPIMYSIKLITKLVKAKLKELGMHTNGIWNEKFKNKNKEYQKNNQGGDYNDDNQINNNGGGENKILHLEEESQIKITLKISKIGRKNTIEKKKKERNENDPYYLYRSLFKIYEFQTKYEKALKYLILAKEKRVYEYFEEKELWLWFRIQKNNITKKQIQAFKKIKQIQQENNNDNENENENNDKDKNNENRNEINGYNEKDFKMFKKISKPLLKKSKILVQLLKLEKEKIFEQLIVNFEKISMRDVVLLLTNHNILINEYLEKLAHFLKI</sequence>
<dbReference type="InterPro" id="IPR036322">
    <property type="entry name" value="WD40_repeat_dom_sf"/>
</dbReference>
<dbReference type="Gene3D" id="2.130.10.10">
    <property type="entry name" value="YVTN repeat-like/Quinoprotein amine dehydrogenase"/>
    <property type="match status" value="1"/>
</dbReference>
<name>A0AAV7YS32_9EUKA</name>
<dbReference type="InterPro" id="IPR015943">
    <property type="entry name" value="WD40/YVTN_repeat-like_dom_sf"/>
</dbReference>
<accession>A0AAV7YS32</accession>